<evidence type="ECO:0000256" key="10">
    <source>
        <dbReference type="ARBA" id="ARBA00023295"/>
    </source>
</evidence>
<dbReference type="Pfam" id="PF16923">
    <property type="entry name" value="Glyco_hydro_63N"/>
    <property type="match status" value="1"/>
</dbReference>
<comment type="subcellular location">
    <subcellularLocation>
        <location evidence="1 12">Endoplasmic reticulum membrane</location>
        <topology evidence="1 12">Single-pass type II membrane protein</topology>
    </subcellularLocation>
</comment>
<feature type="region of interest" description="Disordered" evidence="13">
    <location>
        <begin position="1"/>
        <end position="24"/>
    </location>
</feature>
<evidence type="ECO:0000256" key="12">
    <source>
        <dbReference type="RuleBase" id="RU368089"/>
    </source>
</evidence>
<evidence type="ECO:0000256" key="13">
    <source>
        <dbReference type="SAM" id="MobiDB-lite"/>
    </source>
</evidence>
<dbReference type="PANTHER" id="PTHR10412">
    <property type="entry name" value="MANNOSYL-OLIGOSACCHARIDE GLUCOSIDASE"/>
    <property type="match status" value="1"/>
</dbReference>
<reference evidence="16 17" key="1">
    <citation type="submission" date="2016-10" db="EMBL/GenBank/DDBJ databases">
        <authorList>
            <person name="Cai Z."/>
        </authorList>
    </citation>
    <scope>NUCLEOTIDE SEQUENCE [LARGE SCALE GENOMIC DNA]</scope>
</reference>
<dbReference type="InterPro" id="IPR031631">
    <property type="entry name" value="Glyco_hydro_63N"/>
</dbReference>
<comment type="similarity">
    <text evidence="2 12">Belongs to the glycosyl hydrolase 63 family.</text>
</comment>
<evidence type="ECO:0000313" key="17">
    <source>
        <dbReference type="Proteomes" id="UP000256970"/>
    </source>
</evidence>
<evidence type="ECO:0000259" key="15">
    <source>
        <dbReference type="Pfam" id="PF16923"/>
    </source>
</evidence>
<feature type="domain" description="Glycosyl hydrolase family 63 N-terminal" evidence="15">
    <location>
        <begin position="81"/>
        <end position="315"/>
    </location>
</feature>
<dbReference type="GO" id="GO:0006487">
    <property type="term" value="P:protein N-linked glycosylation"/>
    <property type="evidence" value="ECO:0007669"/>
    <property type="project" value="UniProtKB-UniRule"/>
</dbReference>
<dbReference type="InterPro" id="IPR008928">
    <property type="entry name" value="6-hairpin_glycosidase_sf"/>
</dbReference>
<keyword evidence="8" id="KW-0472">Membrane</keyword>
<keyword evidence="5 12" id="KW-0256">Endoplasmic reticulum</keyword>
<keyword evidence="17" id="KW-1185">Reference proteome</keyword>
<dbReference type="InterPro" id="IPR012341">
    <property type="entry name" value="6hp_glycosidase-like_sf"/>
</dbReference>
<evidence type="ECO:0000256" key="4">
    <source>
        <dbReference type="ARBA" id="ARBA00022801"/>
    </source>
</evidence>
<keyword evidence="4 12" id="KW-0378">Hydrolase</keyword>
<dbReference type="GO" id="GO:0009311">
    <property type="term" value="P:oligosaccharide metabolic process"/>
    <property type="evidence" value="ECO:0007669"/>
    <property type="project" value="UniProtKB-UniRule"/>
</dbReference>
<dbReference type="InterPro" id="IPR004888">
    <property type="entry name" value="Glycoside_hydrolase_63"/>
</dbReference>
<protein>
    <recommendedName>
        <fullName evidence="11 12">Mannosyl-oligosaccharide glucosidase</fullName>
        <ecNumber evidence="11 12">3.2.1.106</ecNumber>
    </recommendedName>
</protein>
<dbReference type="Gene3D" id="2.70.98.110">
    <property type="entry name" value="Glycosyl hydrolase family 63, N-terminal domain"/>
    <property type="match status" value="1"/>
</dbReference>
<dbReference type="Gene3D" id="1.50.10.10">
    <property type="match status" value="1"/>
</dbReference>
<dbReference type="Pfam" id="PF03200">
    <property type="entry name" value="Glyco_hydro_63"/>
    <property type="match status" value="1"/>
</dbReference>
<dbReference type="InterPro" id="IPR031335">
    <property type="entry name" value="Glyco_hydro_63_C"/>
</dbReference>
<evidence type="ECO:0000256" key="6">
    <source>
        <dbReference type="ARBA" id="ARBA00022968"/>
    </source>
</evidence>
<evidence type="ECO:0000259" key="14">
    <source>
        <dbReference type="Pfam" id="PF03200"/>
    </source>
</evidence>
<name>A0A383V549_TETOB</name>
<keyword evidence="3" id="KW-0812">Transmembrane</keyword>
<evidence type="ECO:0000256" key="11">
    <source>
        <dbReference type="ARBA" id="ARBA00038888"/>
    </source>
</evidence>
<dbReference type="PANTHER" id="PTHR10412:SF11">
    <property type="entry name" value="MANNOSYL-OLIGOSACCHARIDE GLUCOSIDASE"/>
    <property type="match status" value="1"/>
</dbReference>
<evidence type="ECO:0000256" key="9">
    <source>
        <dbReference type="ARBA" id="ARBA00023180"/>
    </source>
</evidence>
<comment type="catalytic activity">
    <reaction evidence="12">
        <text>N(4)-(alpha-D-Glc-(1-&gt;2)-alpha-D-Glc-(1-&gt;3)-alpha-D-Glc-(1-&gt;3)-alpha-D-Man-(1-&gt;2)-alpha-D-Man-(1-&gt;2)-alpha-D-Man-(1-&gt;3)-[alpha-D-Man-(1-&gt;2)-alpha-D-Man-(1-&gt;3)-[alpha-D-Man-(1-&gt;2)-alpha-D-Man-(1-&gt;6)]-alpha-D-Man-(1-&gt;6)]-beta-D-Man-(1-&gt;4)-beta-D-GlcNAc-(1-&gt;4)-beta-D-GlcNAc)-L-asparaginyl-[protein] + H2O = N(4)-(alpha-D-Glc-(1-&gt;3)-alpha-D-Glc-(1-&gt;3)-alpha-D-Man-(1-&gt;2)-alpha-D-Man-(1-&gt;2)-alpha-D-Man-(1-&gt;3)-[alpha-D-Man-(1-&gt;2)-alpha-D-Man-(1-&gt;3)-[alpha-D-Man-(1-&gt;2)-alpha-D-Man-(1-&gt;6)]-alpha-D-Man-(1-&gt;6)]-beta-D-Man-(1-&gt;4)-beta-D-GlcNAc-(1-&gt;4)-beta-D-GlcNAc)-L-asparaginyl-[protein] + beta-D-glucose</text>
        <dbReference type="Rhea" id="RHEA:55988"/>
        <dbReference type="Rhea" id="RHEA-COMP:12806"/>
        <dbReference type="Rhea" id="RHEA-COMP:14355"/>
        <dbReference type="ChEBI" id="CHEBI:15377"/>
        <dbReference type="ChEBI" id="CHEBI:15903"/>
        <dbReference type="ChEBI" id="CHEBI:59082"/>
        <dbReference type="ChEBI" id="CHEBI:132537"/>
        <dbReference type="EC" id="3.2.1.106"/>
    </reaction>
</comment>
<evidence type="ECO:0000256" key="3">
    <source>
        <dbReference type="ARBA" id="ARBA00022692"/>
    </source>
</evidence>
<evidence type="ECO:0000256" key="2">
    <source>
        <dbReference type="ARBA" id="ARBA00010833"/>
    </source>
</evidence>
<feature type="domain" description="Glycosyl hydrolase family 63 C-terminal" evidence="14">
    <location>
        <begin position="371"/>
        <end position="882"/>
    </location>
</feature>
<feature type="region of interest" description="Disordered" evidence="13">
    <location>
        <begin position="254"/>
        <end position="275"/>
    </location>
</feature>
<keyword evidence="10 12" id="KW-0326">Glycosidase</keyword>
<dbReference type="SUPFAM" id="SSF48208">
    <property type="entry name" value="Six-hairpin glycosidases"/>
    <property type="match status" value="1"/>
</dbReference>
<gene>
    <name evidence="16" type="ORF">BQ4739_LOCUS641</name>
</gene>
<dbReference type="EC" id="3.2.1.106" evidence="11 12"/>
<dbReference type="EMBL" id="FNXT01000045">
    <property type="protein sequence ID" value="SZX60060.1"/>
    <property type="molecule type" value="Genomic_DNA"/>
</dbReference>
<evidence type="ECO:0000256" key="5">
    <source>
        <dbReference type="ARBA" id="ARBA00022824"/>
    </source>
</evidence>
<organism evidence="16 17">
    <name type="scientific">Tetradesmus obliquus</name>
    <name type="common">Green alga</name>
    <name type="synonym">Acutodesmus obliquus</name>
    <dbReference type="NCBI Taxonomy" id="3088"/>
    <lineage>
        <taxon>Eukaryota</taxon>
        <taxon>Viridiplantae</taxon>
        <taxon>Chlorophyta</taxon>
        <taxon>core chlorophytes</taxon>
        <taxon>Chlorophyceae</taxon>
        <taxon>CS clade</taxon>
        <taxon>Sphaeropleales</taxon>
        <taxon>Scenedesmaceae</taxon>
        <taxon>Tetradesmus</taxon>
    </lineage>
</organism>
<dbReference type="InterPro" id="IPR038518">
    <property type="entry name" value="Glyco_hydro_63N_sf"/>
</dbReference>
<keyword evidence="9" id="KW-0325">Glycoprotein</keyword>
<dbReference type="Proteomes" id="UP000256970">
    <property type="component" value="Unassembled WGS sequence"/>
</dbReference>
<accession>A0A383V549</accession>
<evidence type="ECO:0000256" key="7">
    <source>
        <dbReference type="ARBA" id="ARBA00022989"/>
    </source>
</evidence>
<dbReference type="GO" id="GO:0004573">
    <property type="term" value="F:Glc3Man9GlcNAc2 oligosaccharide glucosidase activity"/>
    <property type="evidence" value="ECO:0007669"/>
    <property type="project" value="UniProtKB-UniRule"/>
</dbReference>
<keyword evidence="7" id="KW-1133">Transmembrane helix</keyword>
<dbReference type="STRING" id="3088.A0A383V549"/>
<proteinExistence type="inferred from homology"/>
<evidence type="ECO:0000256" key="8">
    <source>
        <dbReference type="ARBA" id="ARBA00023136"/>
    </source>
</evidence>
<dbReference type="AlphaFoldDB" id="A0A383V549"/>
<evidence type="ECO:0000313" key="16">
    <source>
        <dbReference type="EMBL" id="SZX60060.1"/>
    </source>
</evidence>
<sequence length="884" mass="97690">MAPKPTKSASGRAKNQPPRSSSSQSKNINRLLIIAAANVAGLIGYASYKALVPYVPPEITPLKAPRMKELQEFGSSYQNNMLWGSYRSGLYFGMRTRTARPLLLGIMWFDPTDAATVHQEAIRHEAQQGDKLASYGWLRHDGRSYGRQEIADGDFQLTVQMVKHRSEGSGYGGDWAVRVSVALTAAGRAKQDAAKAAAEAAGRKAAKRKLSLVFYFADAHWRSSELEMWPEQQQSKLGEGVQLLSGENEDVGPWALHLRPGPSQTGSSSSSSSSVSKSAASSKLHFLGMRLQDGQQLVQLKQLMLQALVQNGQRLGFENGLKLWLPDIAQPRPNLAAFQVTAAVPSCFDLVFVTQPEGNSAAQRLAALSGAPLSRLAAERESLFDERFALTFPISSTPEDTDASALQEVSKAALSNLLGSMGYFVGASKVKLPPGSKPYSPPGSPPLQPGQDPLIVDYWREALFTATPSRSFFPRGFLWDEGFHQLLVQRWDPQLSRDAISHWLDLMNCQGWIPREQILGKEARTHVPAEFMLQHPSHANPPSLYLPLLAHALSAAAAEPDHPEVLATQAFLKRAWPRLEVWYHWFNTSQAGQQPGTYMWKGRDAASQAELNPKTLMSGLDDYPRASHPSPEERHVDLLAWMALASSAMAEIGRVAGAPAKAVAKYAAAAEAIGSMQRLRQLHYDAASGHFRDYGLHSEDVEMVWRNVPVPEGAPPKRELVRQVNQPPQLQLVPCFGYVSLFPLMMQLLPPESRELGQQLQLLRQEELLWTSHGLRSLAPTSSIYKKYNTEHDAPYWRGQIWINLNYLTLRALKHYSSTAGPHQEAAAQAYADLRSNLLRNLAGQYHSTGYLWEQYDDTDGTPKGSHPFTGWTALLTLIASEAF</sequence>
<dbReference type="GO" id="GO:0005789">
    <property type="term" value="C:endoplasmic reticulum membrane"/>
    <property type="evidence" value="ECO:0007669"/>
    <property type="project" value="UniProtKB-SubCell"/>
</dbReference>
<comment type="function">
    <text evidence="12">Cleaves the distal alpha 1,2-linked glucose residue from the Glc(3)Man(9)GlcNAc(2) oligosaccharide precursor.</text>
</comment>
<keyword evidence="6" id="KW-0735">Signal-anchor</keyword>
<evidence type="ECO:0000256" key="1">
    <source>
        <dbReference type="ARBA" id="ARBA00004648"/>
    </source>
</evidence>